<accession>A0A6A5VH88</accession>
<dbReference type="OrthoDB" id="10256524at2759"/>
<protein>
    <recommendedName>
        <fullName evidence="4">Peptidase S8/S53 domain-containing protein</fullName>
    </recommendedName>
</protein>
<name>A0A6A5VH88_9PLEO</name>
<evidence type="ECO:0000313" key="3">
    <source>
        <dbReference type="Proteomes" id="UP000800036"/>
    </source>
</evidence>
<keyword evidence="1" id="KW-0732">Signal</keyword>
<evidence type="ECO:0000313" key="2">
    <source>
        <dbReference type="EMBL" id="KAF1976405.1"/>
    </source>
</evidence>
<feature type="chain" id="PRO_5025586121" description="Peptidase S8/S53 domain-containing protein" evidence="1">
    <location>
        <begin position="21"/>
        <end position="352"/>
    </location>
</feature>
<proteinExistence type="predicted"/>
<feature type="signal peptide" evidence="1">
    <location>
        <begin position="1"/>
        <end position="20"/>
    </location>
</feature>
<dbReference type="AlphaFoldDB" id="A0A6A5VH88"/>
<dbReference type="EMBL" id="ML976667">
    <property type="protein sequence ID" value="KAF1976405.1"/>
    <property type="molecule type" value="Genomic_DNA"/>
</dbReference>
<evidence type="ECO:0000256" key="1">
    <source>
        <dbReference type="SAM" id="SignalP"/>
    </source>
</evidence>
<organism evidence="2 3">
    <name type="scientific">Bimuria novae-zelandiae CBS 107.79</name>
    <dbReference type="NCBI Taxonomy" id="1447943"/>
    <lineage>
        <taxon>Eukaryota</taxon>
        <taxon>Fungi</taxon>
        <taxon>Dikarya</taxon>
        <taxon>Ascomycota</taxon>
        <taxon>Pezizomycotina</taxon>
        <taxon>Dothideomycetes</taxon>
        <taxon>Pleosporomycetidae</taxon>
        <taxon>Pleosporales</taxon>
        <taxon>Massarineae</taxon>
        <taxon>Didymosphaeriaceae</taxon>
        <taxon>Bimuria</taxon>
    </lineage>
</organism>
<dbReference type="Proteomes" id="UP000800036">
    <property type="component" value="Unassembled WGS sequence"/>
</dbReference>
<sequence>MAWFFEVLSFFALLLSLSFARQSSSRHTHSSYTKRDTRGAVPLEAKVASSYVVTFEDGVVFLTFAAASSSMRSLFNSVPRLRSLSPLIKIKKLSTVLSVMPNDQLEMPKVEVKNVVEPLEVGSEESTSHGQMRFWAAAIKQLYLNDQIMMQVDTLHEKEITGKGIKMAVIDRKRRSTLPILELKSPTAATSEMPMIATAIQPSTVGKLMQALEQAAVDKVNVLSLSLAYGTHWAFTAFASDVRLFQKTAERVMLLVVVAGSWLGGLYSQPVSCTSPSNFCVGMVEHTHQPVWENMTAFKLDNGTAGKMSWRNGNSGSGMNKWPKINLPLWRRYTVLKRCGHQSHSKVLGARR</sequence>
<reference evidence="2" key="1">
    <citation type="journal article" date="2020" name="Stud. Mycol.">
        <title>101 Dothideomycetes genomes: a test case for predicting lifestyles and emergence of pathogens.</title>
        <authorList>
            <person name="Haridas S."/>
            <person name="Albert R."/>
            <person name="Binder M."/>
            <person name="Bloem J."/>
            <person name="Labutti K."/>
            <person name="Salamov A."/>
            <person name="Andreopoulos B."/>
            <person name="Baker S."/>
            <person name="Barry K."/>
            <person name="Bills G."/>
            <person name="Bluhm B."/>
            <person name="Cannon C."/>
            <person name="Castanera R."/>
            <person name="Culley D."/>
            <person name="Daum C."/>
            <person name="Ezra D."/>
            <person name="Gonzalez J."/>
            <person name="Henrissat B."/>
            <person name="Kuo A."/>
            <person name="Liang C."/>
            <person name="Lipzen A."/>
            <person name="Lutzoni F."/>
            <person name="Magnuson J."/>
            <person name="Mondo S."/>
            <person name="Nolan M."/>
            <person name="Ohm R."/>
            <person name="Pangilinan J."/>
            <person name="Park H.-J."/>
            <person name="Ramirez L."/>
            <person name="Alfaro M."/>
            <person name="Sun H."/>
            <person name="Tritt A."/>
            <person name="Yoshinaga Y."/>
            <person name="Zwiers L.-H."/>
            <person name="Turgeon B."/>
            <person name="Goodwin S."/>
            <person name="Spatafora J."/>
            <person name="Crous P."/>
            <person name="Grigoriev I."/>
        </authorList>
    </citation>
    <scope>NUCLEOTIDE SEQUENCE</scope>
    <source>
        <strain evidence="2">CBS 107.79</strain>
    </source>
</reference>
<keyword evidence="3" id="KW-1185">Reference proteome</keyword>
<gene>
    <name evidence="2" type="ORF">BU23DRAFT_597227</name>
</gene>
<evidence type="ECO:0008006" key="4">
    <source>
        <dbReference type="Google" id="ProtNLM"/>
    </source>
</evidence>